<reference evidence="1 2" key="1">
    <citation type="submission" date="2024-01" db="EMBL/GenBank/DDBJ databases">
        <title>Genome assemblies of Stephania.</title>
        <authorList>
            <person name="Yang L."/>
        </authorList>
    </citation>
    <scope>NUCLEOTIDE SEQUENCE [LARGE SCALE GENOMIC DNA]</scope>
    <source>
        <strain evidence="1">YNDBR</strain>
        <tissue evidence="1">Leaf</tissue>
    </source>
</reference>
<organism evidence="1 2">
    <name type="scientific">Stephania yunnanensis</name>
    <dbReference type="NCBI Taxonomy" id="152371"/>
    <lineage>
        <taxon>Eukaryota</taxon>
        <taxon>Viridiplantae</taxon>
        <taxon>Streptophyta</taxon>
        <taxon>Embryophyta</taxon>
        <taxon>Tracheophyta</taxon>
        <taxon>Spermatophyta</taxon>
        <taxon>Magnoliopsida</taxon>
        <taxon>Ranunculales</taxon>
        <taxon>Menispermaceae</taxon>
        <taxon>Menispermoideae</taxon>
        <taxon>Cissampelideae</taxon>
        <taxon>Stephania</taxon>
    </lineage>
</organism>
<keyword evidence="2" id="KW-1185">Reference proteome</keyword>
<accession>A0AAP0Q839</accession>
<dbReference type="EMBL" id="JBBNAF010000001">
    <property type="protein sequence ID" value="KAK9169629.1"/>
    <property type="molecule type" value="Genomic_DNA"/>
</dbReference>
<evidence type="ECO:0000313" key="1">
    <source>
        <dbReference type="EMBL" id="KAK9169629.1"/>
    </source>
</evidence>
<dbReference type="AlphaFoldDB" id="A0AAP0Q839"/>
<name>A0AAP0Q839_9MAGN</name>
<evidence type="ECO:0000313" key="2">
    <source>
        <dbReference type="Proteomes" id="UP001420932"/>
    </source>
</evidence>
<protein>
    <submittedName>
        <fullName evidence="1">Uncharacterized protein</fullName>
    </submittedName>
</protein>
<proteinExistence type="predicted"/>
<sequence length="70" mass="8007">MVEKDTHFEVIFVDLVLYCTVLPPPVPIHVDSLELDKQLYAWNAIAGWLWLPQLLHLPTGMEEGAEFGEM</sequence>
<gene>
    <name evidence="1" type="ORF">Syun_001769</name>
</gene>
<comment type="caution">
    <text evidence="1">The sequence shown here is derived from an EMBL/GenBank/DDBJ whole genome shotgun (WGS) entry which is preliminary data.</text>
</comment>
<dbReference type="Proteomes" id="UP001420932">
    <property type="component" value="Unassembled WGS sequence"/>
</dbReference>